<keyword evidence="1 4" id="KW-0349">Heme</keyword>
<dbReference type="RefSeq" id="WP_086540884.1">
    <property type="nucleotide sequence ID" value="NZ_MSSW01000013.1"/>
</dbReference>
<dbReference type="OrthoDB" id="9808161at2"/>
<accession>A0A3E0DXS4</accession>
<dbReference type="NCBIfam" id="TIGR02604">
    <property type="entry name" value="Piru_Ver_Nterm"/>
    <property type="match status" value="1"/>
</dbReference>
<dbReference type="GO" id="GO:0020037">
    <property type="term" value="F:heme binding"/>
    <property type="evidence" value="ECO:0007669"/>
    <property type="project" value="InterPro"/>
</dbReference>
<proteinExistence type="predicted"/>
<dbReference type="Gene3D" id="2.120.10.30">
    <property type="entry name" value="TolB, C-terminal domain"/>
    <property type="match status" value="1"/>
</dbReference>
<gene>
    <name evidence="6" type="ORF">C8N25_108114</name>
</gene>
<dbReference type="SUPFAM" id="SSF46626">
    <property type="entry name" value="Cytochrome c"/>
    <property type="match status" value="1"/>
</dbReference>
<comment type="caution">
    <text evidence="6">The sequence shown here is derived from an EMBL/GenBank/DDBJ whole genome shotgun (WGS) entry which is preliminary data.</text>
</comment>
<evidence type="ECO:0000256" key="4">
    <source>
        <dbReference type="PROSITE-ProRule" id="PRU00433"/>
    </source>
</evidence>
<dbReference type="InterPro" id="IPR036909">
    <property type="entry name" value="Cyt_c-like_dom_sf"/>
</dbReference>
<evidence type="ECO:0000259" key="5">
    <source>
        <dbReference type="PROSITE" id="PS51007"/>
    </source>
</evidence>
<keyword evidence="3 4" id="KW-0408">Iron</keyword>
<sequence>MKLKIITSLLAISSCFYLYNDVYAQKITHSPRSEVKTPEQQLKGFKLPEGFIVELVASERDGIVNPIDLTFDDAGRLWTQTAEMYPLDPIADIQWNDLLKLMNDPEAQRNHPNFKRISDLYQGITKGTDKILILSNLYSQTPLKVSIWADGLTIPQSILPYKNGAFVAQGSELFFLQDTNHDGKADKRVPLFTGFGFTDTHTMSHTLIRAPGNWIHFSHGALNKGEVSALSSDFKVRMDYSKIARFLPDGKKMEIVSSGQNNIWGFQLRRNGEWYGSEANDLGYSVAPMESGTGFPGIGSDRIRNYQPWMPALHQFRVGGTGISGLAFADDTSGSFPEEWKNVAFLANPITSTINSVRIVRNPDGSVTAEHLEDLLVSEDDWFRPVNMEFGPDGCLYIADWYNKIISHNELPTTHPDRDKTHGRIWRIRHISQQPREIPDFYKVKTENLVDYLSSPSLWAKRAAWQQISDRPISETKKLSKKLIELASDQWKDDITRIHALWSLEGIRHYDEKLMSSLLLDPSDDLRRESIRAMASFNLEPAYLSHKLKVLIEDDNPMVRSQVIRTLTEMKGTDPGTIEVLLQASKPELPGNEMGGPYERRFERFLARKSLEQYPDDLQNYLNSPAADQIPVENLLWAIQALGREQKEHFFLKLWPKAGITELDESNFISISQMLDNREVYHMVKPVFHNPVHSAKYIRFALQNQALVQSDLLTAILETPVANLFEEISGPDVDMALDAVGRFNMKNSRLAILALIREDLPEKTMGLIVTALEADVHANQDVFNMIFQNAEFAFSIRSVALHNISKANLPAGREELGEWIPQLDDFQKTAIVKLFSGSKNGADILKQLYAQDHLDITAFDLSTAETILNHETSDSRGNEIYKKILEIEEKERNSLDGRIAELRPIIENNDGNVVKGKAMFQTCLMCHKVGNQGQNFAPALDGSASRDTEALLTAILDPDAAVESNYATFRVTKKDGGNIEGFLVKRDEGGTTIGFMGGSQLFIQAKEIRSQGFLGGRSFMMKGLIDHYTKDQVADLFAYINTLN</sequence>
<dbReference type="NCBIfam" id="TIGR02603">
    <property type="entry name" value="CxxCH_TIGR02603"/>
    <property type="match status" value="1"/>
</dbReference>
<dbReference type="Gene3D" id="1.25.10.10">
    <property type="entry name" value="Leucine-rich Repeat Variant"/>
    <property type="match status" value="1"/>
</dbReference>
<dbReference type="PANTHER" id="PTHR33546:SF1">
    <property type="entry name" value="LARGE, MULTIFUNCTIONAL SECRETED PROTEIN"/>
    <property type="match status" value="1"/>
</dbReference>
<evidence type="ECO:0000313" key="7">
    <source>
        <dbReference type="Proteomes" id="UP000256405"/>
    </source>
</evidence>
<dbReference type="InterPro" id="IPR016024">
    <property type="entry name" value="ARM-type_fold"/>
</dbReference>
<dbReference type="AlphaFoldDB" id="A0A3E0DXS4"/>
<dbReference type="GO" id="GO:0046872">
    <property type="term" value="F:metal ion binding"/>
    <property type="evidence" value="ECO:0007669"/>
    <property type="project" value="UniProtKB-KW"/>
</dbReference>
<evidence type="ECO:0000313" key="6">
    <source>
        <dbReference type="EMBL" id="REG88680.1"/>
    </source>
</evidence>
<dbReference type="InterPro" id="IPR011042">
    <property type="entry name" value="6-blade_b-propeller_TolB-like"/>
</dbReference>
<dbReference type="InterPro" id="IPR013428">
    <property type="entry name" value="Membrane-bound_put_N"/>
</dbReference>
<dbReference type="Gene3D" id="1.10.760.10">
    <property type="entry name" value="Cytochrome c-like domain"/>
    <property type="match status" value="1"/>
</dbReference>
<dbReference type="InterPro" id="IPR009056">
    <property type="entry name" value="Cyt_c-like_dom"/>
</dbReference>
<feature type="domain" description="Cytochrome c" evidence="5">
    <location>
        <begin position="911"/>
        <end position="1044"/>
    </location>
</feature>
<evidence type="ECO:0000256" key="1">
    <source>
        <dbReference type="ARBA" id="ARBA00022617"/>
    </source>
</evidence>
<organism evidence="6 7">
    <name type="scientific">Algoriphagus antarcticus</name>
    <dbReference type="NCBI Taxonomy" id="238540"/>
    <lineage>
        <taxon>Bacteria</taxon>
        <taxon>Pseudomonadati</taxon>
        <taxon>Bacteroidota</taxon>
        <taxon>Cytophagia</taxon>
        <taxon>Cytophagales</taxon>
        <taxon>Cyclobacteriaceae</taxon>
        <taxon>Algoriphagus</taxon>
    </lineage>
</organism>
<keyword evidence="2 4" id="KW-0479">Metal-binding</keyword>
<dbReference type="GO" id="GO:0009055">
    <property type="term" value="F:electron transfer activity"/>
    <property type="evidence" value="ECO:0007669"/>
    <property type="project" value="InterPro"/>
</dbReference>
<dbReference type="SUPFAM" id="SSF50952">
    <property type="entry name" value="Soluble quinoprotein glucose dehydrogenase"/>
    <property type="match status" value="1"/>
</dbReference>
<dbReference type="InterPro" id="IPR011041">
    <property type="entry name" value="Quinoprot_gluc/sorb_DH_b-prop"/>
</dbReference>
<keyword evidence="7" id="KW-1185">Reference proteome</keyword>
<dbReference type="EMBL" id="QUNF01000008">
    <property type="protein sequence ID" value="REG88680.1"/>
    <property type="molecule type" value="Genomic_DNA"/>
</dbReference>
<dbReference type="Pfam" id="PF13646">
    <property type="entry name" value="HEAT_2"/>
    <property type="match status" value="1"/>
</dbReference>
<dbReference type="InterPro" id="IPR055557">
    <property type="entry name" value="DUF7133"/>
</dbReference>
<evidence type="ECO:0000256" key="3">
    <source>
        <dbReference type="ARBA" id="ARBA00023004"/>
    </source>
</evidence>
<reference evidence="6 7" key="1">
    <citation type="submission" date="2018-08" db="EMBL/GenBank/DDBJ databases">
        <title>Genomic Encyclopedia of Archaeal and Bacterial Type Strains, Phase II (KMG-II): from individual species to whole genera.</title>
        <authorList>
            <person name="Goeker M."/>
        </authorList>
    </citation>
    <scope>NUCLEOTIDE SEQUENCE [LARGE SCALE GENOMIC DNA]</scope>
    <source>
        <strain evidence="6 7">DSM 15986</strain>
    </source>
</reference>
<dbReference type="Proteomes" id="UP000256405">
    <property type="component" value="Unassembled WGS sequence"/>
</dbReference>
<dbReference type="PROSITE" id="PS51007">
    <property type="entry name" value="CYTC"/>
    <property type="match status" value="1"/>
</dbReference>
<dbReference type="InterPro" id="IPR013427">
    <property type="entry name" value="Haem-bd_dom_put"/>
</dbReference>
<dbReference type="PANTHER" id="PTHR33546">
    <property type="entry name" value="LARGE, MULTIFUNCTIONAL SECRETED PROTEIN-RELATED"/>
    <property type="match status" value="1"/>
</dbReference>
<evidence type="ECO:0000256" key="2">
    <source>
        <dbReference type="ARBA" id="ARBA00022723"/>
    </source>
</evidence>
<name>A0A3E0DXS4_9BACT</name>
<dbReference type="InterPro" id="IPR011989">
    <property type="entry name" value="ARM-like"/>
</dbReference>
<protein>
    <submittedName>
        <fullName evidence="6">Putative membrane-bound dehydrogenase-like protein</fullName>
    </submittedName>
</protein>
<dbReference type="Pfam" id="PF23500">
    <property type="entry name" value="DUF7133"/>
    <property type="match status" value="1"/>
</dbReference>
<dbReference type="Pfam" id="PF00034">
    <property type="entry name" value="Cytochrom_C"/>
    <property type="match status" value="1"/>
</dbReference>
<dbReference type="SUPFAM" id="SSF48371">
    <property type="entry name" value="ARM repeat"/>
    <property type="match status" value="1"/>
</dbReference>
<dbReference type="PROSITE" id="PS51257">
    <property type="entry name" value="PROKAR_LIPOPROTEIN"/>
    <property type="match status" value="1"/>
</dbReference>